<name>A0A7L6AVZ9_9GAMM</name>
<dbReference type="Proteomes" id="UP000510621">
    <property type="component" value="Chromosome"/>
</dbReference>
<keyword evidence="1" id="KW-0732">Signal</keyword>
<evidence type="ECO:0000313" key="2">
    <source>
        <dbReference type="EMBL" id="QLQ33172.1"/>
    </source>
</evidence>
<keyword evidence="3" id="KW-1185">Reference proteome</keyword>
<proteinExistence type="predicted"/>
<gene>
    <name evidence="2" type="ORF">HZT40_18035</name>
</gene>
<sequence length="45" mass="4717">MKQVIPYLTGAVLAFMLLALMAADSDNAEAAGKKNTPEAAKVVRP</sequence>
<evidence type="ECO:0000256" key="1">
    <source>
        <dbReference type="SAM" id="SignalP"/>
    </source>
</evidence>
<organism evidence="2 3">
    <name type="scientific">Candidatus Thiothrix singaporensis</name>
    <dbReference type="NCBI Taxonomy" id="2799669"/>
    <lineage>
        <taxon>Bacteria</taxon>
        <taxon>Pseudomonadati</taxon>
        <taxon>Pseudomonadota</taxon>
        <taxon>Gammaproteobacteria</taxon>
        <taxon>Thiotrichales</taxon>
        <taxon>Thiotrichaceae</taxon>
        <taxon>Thiothrix</taxon>
    </lineage>
</organism>
<dbReference type="AlphaFoldDB" id="A0A7L6AVZ9"/>
<accession>A0A7L6AVZ9</accession>
<evidence type="ECO:0000313" key="3">
    <source>
        <dbReference type="Proteomes" id="UP000510621"/>
    </source>
</evidence>
<reference evidence="2" key="1">
    <citation type="submission" date="2020-06" db="EMBL/GenBank/DDBJ databases">
        <title>Analysis procedures for assessing recovery of high quality, complete, closed genomes from Nanopore long read metagenome sequencing.</title>
        <authorList>
            <person name="Bessarab I."/>
            <person name="Arumugam K."/>
            <person name="Haryono M."/>
            <person name="Liu X."/>
            <person name="Roy S."/>
            <person name="Zuniga-Montanez R.E."/>
            <person name="Qiu G."/>
            <person name="Drautz-Moses D.I."/>
            <person name="Law Y.Y."/>
            <person name="Wuertz S."/>
            <person name="Lauro F.M."/>
            <person name="Huson D.H."/>
            <person name="Williams R.B."/>
        </authorList>
    </citation>
    <scope>NUCLEOTIDE SEQUENCE [LARGE SCALE GENOMIC DNA]</scope>
    <source>
        <strain evidence="2">SSD2</strain>
    </source>
</reference>
<feature type="chain" id="PRO_5029452948" evidence="1">
    <location>
        <begin position="23"/>
        <end position="45"/>
    </location>
</feature>
<feature type="signal peptide" evidence="1">
    <location>
        <begin position="1"/>
        <end position="22"/>
    </location>
</feature>
<dbReference type="EMBL" id="CP059265">
    <property type="protein sequence ID" value="QLQ33172.1"/>
    <property type="molecule type" value="Genomic_DNA"/>
</dbReference>
<dbReference type="KEGG" id="this:HZT40_18035"/>
<protein>
    <submittedName>
        <fullName evidence="2">Uncharacterized protein</fullName>
    </submittedName>
</protein>